<dbReference type="Proteomes" id="UP000250235">
    <property type="component" value="Unassembled WGS sequence"/>
</dbReference>
<sequence>MFANRTKQTSSKVTVEQSAIGIYELVTRHWNQSQDTRNTVTLKPVAVNSALLDSNKEGYLLVSNGEGYLLVSRKEGYLLVSHKEGYLLVSHKEGYLLVSHKEGYLLVSHKEGVFSQSPCRRLGAWLRPVSRGNRHFTVGGGRLRQLGPRPKGRLLRQPALEGLTRSARTNSPQKVGRNKFRRGAAAATMQGGGRRREVGGEVGRPKLRS</sequence>
<dbReference type="OrthoDB" id="6118509at2759"/>
<dbReference type="AlphaFoldDB" id="A0A2Z7BRE1"/>
<feature type="region of interest" description="Disordered" evidence="1">
    <location>
        <begin position="161"/>
        <end position="209"/>
    </location>
</feature>
<name>A0A2Z7BRE1_9LAMI</name>
<accession>A0A2Z7BRE1</accession>
<keyword evidence="3" id="KW-1185">Reference proteome</keyword>
<protein>
    <submittedName>
        <fullName evidence="2">Uncharacterized protein</fullName>
    </submittedName>
</protein>
<gene>
    <name evidence="2" type="ORF">F511_27206</name>
</gene>
<evidence type="ECO:0000313" key="3">
    <source>
        <dbReference type="Proteomes" id="UP000250235"/>
    </source>
</evidence>
<evidence type="ECO:0000256" key="1">
    <source>
        <dbReference type="SAM" id="MobiDB-lite"/>
    </source>
</evidence>
<reference evidence="2 3" key="1">
    <citation type="journal article" date="2015" name="Proc. Natl. Acad. Sci. U.S.A.">
        <title>The resurrection genome of Boea hygrometrica: A blueprint for survival of dehydration.</title>
        <authorList>
            <person name="Xiao L."/>
            <person name="Yang G."/>
            <person name="Zhang L."/>
            <person name="Yang X."/>
            <person name="Zhao S."/>
            <person name="Ji Z."/>
            <person name="Zhou Q."/>
            <person name="Hu M."/>
            <person name="Wang Y."/>
            <person name="Chen M."/>
            <person name="Xu Y."/>
            <person name="Jin H."/>
            <person name="Xiao X."/>
            <person name="Hu G."/>
            <person name="Bao F."/>
            <person name="Hu Y."/>
            <person name="Wan P."/>
            <person name="Li L."/>
            <person name="Deng X."/>
            <person name="Kuang T."/>
            <person name="Xiang C."/>
            <person name="Zhu J.K."/>
            <person name="Oliver M.J."/>
            <person name="He Y."/>
        </authorList>
    </citation>
    <scope>NUCLEOTIDE SEQUENCE [LARGE SCALE GENOMIC DNA]</scope>
    <source>
        <strain evidence="3">cv. XS01</strain>
    </source>
</reference>
<organism evidence="2 3">
    <name type="scientific">Dorcoceras hygrometricum</name>
    <dbReference type="NCBI Taxonomy" id="472368"/>
    <lineage>
        <taxon>Eukaryota</taxon>
        <taxon>Viridiplantae</taxon>
        <taxon>Streptophyta</taxon>
        <taxon>Embryophyta</taxon>
        <taxon>Tracheophyta</taxon>
        <taxon>Spermatophyta</taxon>
        <taxon>Magnoliopsida</taxon>
        <taxon>eudicotyledons</taxon>
        <taxon>Gunneridae</taxon>
        <taxon>Pentapetalae</taxon>
        <taxon>asterids</taxon>
        <taxon>lamiids</taxon>
        <taxon>Lamiales</taxon>
        <taxon>Gesneriaceae</taxon>
        <taxon>Didymocarpoideae</taxon>
        <taxon>Trichosporeae</taxon>
        <taxon>Loxocarpinae</taxon>
        <taxon>Dorcoceras</taxon>
    </lineage>
</organism>
<dbReference type="EMBL" id="KV005054">
    <property type="protein sequence ID" value="KZV34476.1"/>
    <property type="molecule type" value="Genomic_DNA"/>
</dbReference>
<proteinExistence type="predicted"/>
<evidence type="ECO:0000313" key="2">
    <source>
        <dbReference type="EMBL" id="KZV34476.1"/>
    </source>
</evidence>